<protein>
    <submittedName>
        <fullName evidence="1">DUF2974 domain-containing protein</fullName>
    </submittedName>
</protein>
<dbReference type="KEGG" id="pxv:FXF36_12155"/>
<dbReference type="InterPro" id="IPR024499">
    <property type="entry name" value="Mbeg1-like"/>
</dbReference>
<gene>
    <name evidence="1" type="ORF">FXF36_12155</name>
</gene>
<evidence type="ECO:0000313" key="1">
    <source>
        <dbReference type="EMBL" id="QFJ55571.1"/>
    </source>
</evidence>
<accession>A0A5P6VVX2</accession>
<sequence length="385" mass="43242">MANVEDYLVWRSDVPFEVDPFNEVDNVVFCELVYAAFDGIVPGPGLKEKISLEDACELFFAKYSEEELINKSSFTKRAPFLLQKMARSKRYGGIKMAGFVNHVDAENQTQFAVCTFYLPDGTIYVAFRGTDDTLVGWKEDFNMCFSEGTGGQLKAVEYLNKNFARTMKHLRVGGHSKGGNFAVYGCAFCKPHIKDIILEIYNNDGPGFIPEIIKSQEYKSIAKRIHRYIPDESIIGMLMHSKSKTKVVTSSTHGINQHDLLSWQIERNHFITVDKVSSTSLLIDEIITKWVASFDYDTRAAFGDVFFESLASSGATRMSHITKNKVKSIAALTKEIQTLDPENQALVMDVLYKLVAVGGDSLKNTVLEKLLPIAEKLPKNVIVRK</sequence>
<dbReference type="OrthoDB" id="9769481at2"/>
<proteinExistence type="predicted"/>
<dbReference type="InterPro" id="IPR029058">
    <property type="entry name" value="AB_hydrolase_fold"/>
</dbReference>
<reference evidence="2" key="1">
    <citation type="submission" date="2019-08" db="EMBL/GenBank/DDBJ databases">
        <title>Complete Genome Sequence of the Polysaccharide-Degrading Rumen Bacterium Pseudobutyrivibrio xylanivorans MA3014.</title>
        <authorList>
            <person name="Palevich N."/>
            <person name="Maclean P.H."/>
            <person name="Kelly W.J."/>
            <person name="Leahy S.C."/>
            <person name="Rakonjac J."/>
            <person name="Attwood G.T."/>
        </authorList>
    </citation>
    <scope>NUCLEOTIDE SEQUENCE [LARGE SCALE GENOMIC DNA]</scope>
    <source>
        <strain evidence="2">MA3014</strain>
    </source>
</reference>
<dbReference type="SUPFAM" id="SSF53474">
    <property type="entry name" value="alpha/beta-Hydrolases"/>
    <property type="match status" value="1"/>
</dbReference>
<organism evidence="1 2">
    <name type="scientific">Pseudobutyrivibrio xylanivorans</name>
    <dbReference type="NCBI Taxonomy" id="185007"/>
    <lineage>
        <taxon>Bacteria</taxon>
        <taxon>Bacillati</taxon>
        <taxon>Bacillota</taxon>
        <taxon>Clostridia</taxon>
        <taxon>Lachnospirales</taxon>
        <taxon>Lachnospiraceae</taxon>
        <taxon>Pseudobutyrivibrio</taxon>
    </lineage>
</organism>
<dbReference type="Pfam" id="PF11187">
    <property type="entry name" value="Mbeg1-like"/>
    <property type="match status" value="1"/>
</dbReference>
<dbReference type="AlphaFoldDB" id="A0A5P6VVX2"/>
<dbReference type="RefSeq" id="WP_151624464.1">
    <property type="nucleotide sequence ID" value="NZ_CP043028.1"/>
</dbReference>
<dbReference type="EMBL" id="CP043028">
    <property type="protein sequence ID" value="QFJ55571.1"/>
    <property type="molecule type" value="Genomic_DNA"/>
</dbReference>
<name>A0A5P6VVX2_PSEXY</name>
<evidence type="ECO:0000313" key="2">
    <source>
        <dbReference type="Proteomes" id="UP000327030"/>
    </source>
</evidence>
<dbReference type="Proteomes" id="UP000327030">
    <property type="component" value="Chromosome 1"/>
</dbReference>